<evidence type="ECO:0000313" key="3">
    <source>
        <dbReference type="EMBL" id="GAU22171.1"/>
    </source>
</evidence>
<feature type="compositionally biased region" description="Acidic residues" evidence="1">
    <location>
        <begin position="58"/>
        <end position="70"/>
    </location>
</feature>
<feature type="region of interest" description="Disordered" evidence="1">
    <location>
        <begin position="1"/>
        <end position="117"/>
    </location>
</feature>
<name>A0A2Z6LSI2_TRISU</name>
<dbReference type="EMBL" id="DF973242">
    <property type="protein sequence ID" value="GAU22171.1"/>
    <property type="molecule type" value="Genomic_DNA"/>
</dbReference>
<keyword evidence="4" id="KW-1185">Reference proteome</keyword>
<dbReference type="Proteomes" id="UP000242715">
    <property type="component" value="Unassembled WGS sequence"/>
</dbReference>
<feature type="compositionally biased region" description="Polar residues" evidence="1">
    <location>
        <begin position="38"/>
        <end position="48"/>
    </location>
</feature>
<organism evidence="3 4">
    <name type="scientific">Trifolium subterraneum</name>
    <name type="common">Subterranean clover</name>
    <dbReference type="NCBI Taxonomy" id="3900"/>
    <lineage>
        <taxon>Eukaryota</taxon>
        <taxon>Viridiplantae</taxon>
        <taxon>Streptophyta</taxon>
        <taxon>Embryophyta</taxon>
        <taxon>Tracheophyta</taxon>
        <taxon>Spermatophyta</taxon>
        <taxon>Magnoliopsida</taxon>
        <taxon>eudicotyledons</taxon>
        <taxon>Gunneridae</taxon>
        <taxon>Pentapetalae</taxon>
        <taxon>rosids</taxon>
        <taxon>fabids</taxon>
        <taxon>Fabales</taxon>
        <taxon>Fabaceae</taxon>
        <taxon>Papilionoideae</taxon>
        <taxon>50 kb inversion clade</taxon>
        <taxon>NPAAA clade</taxon>
        <taxon>Hologalegina</taxon>
        <taxon>IRL clade</taxon>
        <taxon>Trifolieae</taxon>
        <taxon>Trifolium</taxon>
    </lineage>
</organism>
<reference evidence="4" key="1">
    <citation type="journal article" date="2017" name="Front. Plant Sci.">
        <title>Climate Clever Clovers: New Paradigm to Reduce the Environmental Footprint of Ruminants by Breeding Low Methanogenic Forages Utilizing Haplotype Variation.</title>
        <authorList>
            <person name="Kaur P."/>
            <person name="Appels R."/>
            <person name="Bayer P.E."/>
            <person name="Keeble-Gagnere G."/>
            <person name="Wang J."/>
            <person name="Hirakawa H."/>
            <person name="Shirasawa K."/>
            <person name="Vercoe P."/>
            <person name="Stefanova K."/>
            <person name="Durmic Z."/>
            <person name="Nichols P."/>
            <person name="Revell C."/>
            <person name="Isobe S.N."/>
            <person name="Edwards D."/>
            <person name="Erskine W."/>
        </authorList>
    </citation>
    <scope>NUCLEOTIDE SEQUENCE [LARGE SCALE GENOMIC DNA]</scope>
    <source>
        <strain evidence="4">cv. Daliak</strain>
    </source>
</reference>
<proteinExistence type="predicted"/>
<dbReference type="Pfam" id="PF00249">
    <property type="entry name" value="Myb_DNA-binding"/>
    <property type="match status" value="1"/>
</dbReference>
<feature type="compositionally biased region" description="Basic and acidic residues" evidence="1">
    <location>
        <begin position="1"/>
        <end position="11"/>
    </location>
</feature>
<dbReference type="OrthoDB" id="1459714at2759"/>
<sequence>MSDSDSSEHVVPEGGLPQPLQQPPHSNGFVPEEVDQPQPHNIDNNNGVNGFMAGQHEDGEDGDWGEDEIAELNQILDELQEQEELQEPEHMEEELQDELQEQEELQEPEHMEEELQDELQEPHFGEWTEEEKALLEIALLEEGHDWERIAMFHVTTRSASDIEYFYNFLRCRKSSGVECNDIIRQLKSI</sequence>
<dbReference type="AlphaFoldDB" id="A0A2Z6LSI2"/>
<evidence type="ECO:0000313" key="4">
    <source>
        <dbReference type="Proteomes" id="UP000242715"/>
    </source>
</evidence>
<evidence type="ECO:0000259" key="2">
    <source>
        <dbReference type="Pfam" id="PF00249"/>
    </source>
</evidence>
<feature type="domain" description="Myb-like" evidence="2">
    <location>
        <begin position="125"/>
        <end position="168"/>
    </location>
</feature>
<dbReference type="CDD" id="cd00167">
    <property type="entry name" value="SANT"/>
    <property type="match status" value="1"/>
</dbReference>
<evidence type="ECO:0000256" key="1">
    <source>
        <dbReference type="SAM" id="MobiDB-lite"/>
    </source>
</evidence>
<dbReference type="SUPFAM" id="SSF46689">
    <property type="entry name" value="Homeodomain-like"/>
    <property type="match status" value="1"/>
</dbReference>
<gene>
    <name evidence="3" type="ORF">TSUD_252000</name>
</gene>
<feature type="compositionally biased region" description="Acidic residues" evidence="1">
    <location>
        <begin position="78"/>
        <end position="117"/>
    </location>
</feature>
<dbReference type="Gene3D" id="1.10.10.60">
    <property type="entry name" value="Homeodomain-like"/>
    <property type="match status" value="1"/>
</dbReference>
<dbReference type="InterPro" id="IPR001005">
    <property type="entry name" value="SANT/Myb"/>
</dbReference>
<dbReference type="InterPro" id="IPR009057">
    <property type="entry name" value="Homeodomain-like_sf"/>
</dbReference>
<protein>
    <recommendedName>
        <fullName evidence="2">Myb-like domain-containing protein</fullName>
    </recommendedName>
</protein>
<accession>A0A2Z6LSI2</accession>